<dbReference type="OrthoDB" id="6077919at2759"/>
<accession>A0A5B7JZF1</accession>
<evidence type="ECO:0000313" key="2">
    <source>
        <dbReference type="Proteomes" id="UP000324222"/>
    </source>
</evidence>
<protein>
    <submittedName>
        <fullName evidence="1">Uncharacterized protein</fullName>
    </submittedName>
</protein>
<organism evidence="1 2">
    <name type="scientific">Portunus trituberculatus</name>
    <name type="common">Swimming crab</name>
    <name type="synonym">Neptunus trituberculatus</name>
    <dbReference type="NCBI Taxonomy" id="210409"/>
    <lineage>
        <taxon>Eukaryota</taxon>
        <taxon>Metazoa</taxon>
        <taxon>Ecdysozoa</taxon>
        <taxon>Arthropoda</taxon>
        <taxon>Crustacea</taxon>
        <taxon>Multicrustacea</taxon>
        <taxon>Malacostraca</taxon>
        <taxon>Eumalacostraca</taxon>
        <taxon>Eucarida</taxon>
        <taxon>Decapoda</taxon>
        <taxon>Pleocyemata</taxon>
        <taxon>Brachyura</taxon>
        <taxon>Eubrachyura</taxon>
        <taxon>Portunoidea</taxon>
        <taxon>Portunidae</taxon>
        <taxon>Portuninae</taxon>
        <taxon>Portunus</taxon>
    </lineage>
</organism>
<dbReference type="Proteomes" id="UP000324222">
    <property type="component" value="Unassembled WGS sequence"/>
</dbReference>
<proteinExistence type="predicted"/>
<gene>
    <name evidence="1" type="ORF">E2C01_097733</name>
</gene>
<name>A0A5B7JZF1_PORTR</name>
<evidence type="ECO:0000313" key="1">
    <source>
        <dbReference type="EMBL" id="MPD02171.1"/>
    </source>
</evidence>
<comment type="caution">
    <text evidence="1">The sequence shown here is derived from an EMBL/GenBank/DDBJ whole genome shotgun (WGS) entry which is preliminary data.</text>
</comment>
<dbReference type="EMBL" id="VSRR010130229">
    <property type="protein sequence ID" value="MPD02171.1"/>
    <property type="molecule type" value="Genomic_DNA"/>
</dbReference>
<dbReference type="AlphaFoldDB" id="A0A5B7JZF1"/>
<keyword evidence="2" id="KW-1185">Reference proteome</keyword>
<reference evidence="1 2" key="1">
    <citation type="submission" date="2019-05" db="EMBL/GenBank/DDBJ databases">
        <title>Another draft genome of Portunus trituberculatus and its Hox gene families provides insights of decapod evolution.</title>
        <authorList>
            <person name="Jeong J.-H."/>
            <person name="Song I."/>
            <person name="Kim S."/>
            <person name="Choi T."/>
            <person name="Kim D."/>
            <person name="Ryu S."/>
            <person name="Kim W."/>
        </authorList>
    </citation>
    <scope>NUCLEOTIDE SEQUENCE [LARGE SCALE GENOMIC DNA]</scope>
    <source>
        <tissue evidence="1">Muscle</tissue>
    </source>
</reference>
<sequence>MMAQGPGLSKKMVKLRHQTDVKSLSFSITVIEPWNSLPEKVVSAPLTIIVGRGQWPVALGVLTVTVVAGVQAGCPADVAPSGRLPRGFLQDLLWCVLPGAVLQWRGKAGQQHE</sequence>